<gene>
    <name evidence="4" type="ORF">DFR24_0905</name>
</gene>
<dbReference type="GO" id="GO:0008670">
    <property type="term" value="F:2,4-dienoyl-CoA reductase (NADPH) activity"/>
    <property type="evidence" value="ECO:0007669"/>
    <property type="project" value="InterPro"/>
</dbReference>
<dbReference type="PANTHER" id="PTHR43296:SF2">
    <property type="entry name" value="PEROXISOMAL 2,4-DIENOYL-COA REDUCTASE [(3E)-ENOYL-COA-PRODUCING]"/>
    <property type="match status" value="1"/>
</dbReference>
<dbReference type="InterPro" id="IPR002347">
    <property type="entry name" value="SDR_fam"/>
</dbReference>
<dbReference type="GO" id="GO:0009062">
    <property type="term" value="P:fatty acid catabolic process"/>
    <property type="evidence" value="ECO:0007669"/>
    <property type="project" value="InterPro"/>
</dbReference>
<dbReference type="OrthoDB" id="9775864at2"/>
<proteinExistence type="inferred from homology"/>
<dbReference type="CDD" id="cd05369">
    <property type="entry name" value="TER_DECR_SDR_a"/>
    <property type="match status" value="1"/>
</dbReference>
<dbReference type="PRINTS" id="PR00081">
    <property type="entry name" value="GDHRDH"/>
</dbReference>
<evidence type="ECO:0000256" key="1">
    <source>
        <dbReference type="ARBA" id="ARBA00006484"/>
    </source>
</evidence>
<dbReference type="SUPFAM" id="SSF51735">
    <property type="entry name" value="NAD(P)-binding Rossmann-fold domains"/>
    <property type="match status" value="1"/>
</dbReference>
<keyword evidence="5" id="KW-1185">Reference proteome</keyword>
<dbReference type="AlphaFoldDB" id="A0A4S3K538"/>
<evidence type="ECO:0000256" key="3">
    <source>
        <dbReference type="ARBA" id="ARBA00023002"/>
    </source>
</evidence>
<comment type="caution">
    <text evidence="4">The sequence shown here is derived from an EMBL/GenBank/DDBJ whole genome shotgun (WGS) entry which is preliminary data.</text>
</comment>
<protein>
    <submittedName>
        <fullName evidence="4">NAD(P)-dependent dehydrogenase (Short-subunit alcohol dehydrogenase family)</fullName>
    </submittedName>
</protein>
<accession>A0A4S3K538</accession>
<dbReference type="Pfam" id="PF13561">
    <property type="entry name" value="adh_short_C2"/>
    <property type="match status" value="1"/>
</dbReference>
<name>A0A4S3K538_9GAMM</name>
<dbReference type="NCBIfam" id="NF005752">
    <property type="entry name" value="PRK07576.1"/>
    <property type="match status" value="1"/>
</dbReference>
<evidence type="ECO:0000256" key="2">
    <source>
        <dbReference type="ARBA" id="ARBA00022857"/>
    </source>
</evidence>
<comment type="similarity">
    <text evidence="1">Belongs to the short-chain dehydrogenases/reductases (SDR) family.</text>
</comment>
<dbReference type="Proteomes" id="UP000295341">
    <property type="component" value="Unassembled WGS sequence"/>
</dbReference>
<dbReference type="InterPro" id="IPR036291">
    <property type="entry name" value="NAD(P)-bd_dom_sf"/>
</dbReference>
<keyword evidence="2" id="KW-0521">NADP</keyword>
<keyword evidence="3" id="KW-0560">Oxidoreductase</keyword>
<sequence length="275" mass="28268">MSSAFDFSGKNVFISGGTSGINLGVAHAFARAGAKVTVASRSAEKVSAAVEALQAHGGEAAGFSLDVREYAKVEEAFKATQARFGTIDVLVSGAAGNFPAPALGISPNGFKSVVDIDLMGTFHVLRAAFPYLTKPGASLINISAPQAFLPMEFQMHVCAAKAGVDMITRVAALEWGPAGIRVNSVVPGPIDNTEGMRRLAPTPAAIQLAIDSVPIKRLGTVDNIADACLWLSSPMASYVSGVVLPVDGGWSLGGAQTLGKGLTQVPGSLKPFEKG</sequence>
<organism evidence="4 5">
    <name type="scientific">Panacagrimonas perspica</name>
    <dbReference type="NCBI Taxonomy" id="381431"/>
    <lineage>
        <taxon>Bacteria</taxon>
        <taxon>Pseudomonadati</taxon>
        <taxon>Pseudomonadota</taxon>
        <taxon>Gammaproteobacteria</taxon>
        <taxon>Nevskiales</taxon>
        <taxon>Nevskiaceae</taxon>
        <taxon>Panacagrimonas</taxon>
    </lineage>
</organism>
<evidence type="ECO:0000313" key="4">
    <source>
        <dbReference type="EMBL" id="TDU31535.1"/>
    </source>
</evidence>
<reference evidence="4 5" key="1">
    <citation type="submission" date="2019-03" db="EMBL/GenBank/DDBJ databases">
        <title>Genomic Encyclopedia of Type Strains, Phase IV (KMG-IV): sequencing the most valuable type-strain genomes for metagenomic binning, comparative biology and taxonomic classification.</title>
        <authorList>
            <person name="Goeker M."/>
        </authorList>
    </citation>
    <scope>NUCLEOTIDE SEQUENCE [LARGE SCALE GENOMIC DNA]</scope>
    <source>
        <strain evidence="4 5">DSM 26377</strain>
    </source>
</reference>
<evidence type="ECO:0000313" key="5">
    <source>
        <dbReference type="Proteomes" id="UP000295341"/>
    </source>
</evidence>
<dbReference type="EMBL" id="SOBT01000008">
    <property type="protein sequence ID" value="TDU31535.1"/>
    <property type="molecule type" value="Genomic_DNA"/>
</dbReference>
<dbReference type="Gene3D" id="3.40.50.720">
    <property type="entry name" value="NAD(P)-binding Rossmann-like Domain"/>
    <property type="match status" value="1"/>
</dbReference>
<dbReference type="InterPro" id="IPR045017">
    <property type="entry name" value="DECR2-like"/>
</dbReference>
<dbReference type="PANTHER" id="PTHR43296">
    <property type="entry name" value="PEROXISOMAL 2,4-DIENOYL-COA REDUCTASE"/>
    <property type="match status" value="1"/>
</dbReference>
<dbReference type="FunFam" id="3.40.50.720:FF:000084">
    <property type="entry name" value="Short-chain dehydrogenase reductase"/>
    <property type="match status" value="1"/>
</dbReference>
<dbReference type="RefSeq" id="WP_133880110.1">
    <property type="nucleotide sequence ID" value="NZ_MWIN01000012.1"/>
</dbReference>